<evidence type="ECO:0000256" key="2">
    <source>
        <dbReference type="ARBA" id="ARBA00022729"/>
    </source>
</evidence>
<evidence type="ECO:0000256" key="5">
    <source>
        <dbReference type="SAM" id="SignalP"/>
    </source>
</evidence>
<dbReference type="AlphaFoldDB" id="A0A8C3EZ13"/>
<reference evidence="7" key="2">
    <citation type="submission" date="2025-09" db="UniProtKB">
        <authorList>
            <consortium name="Ensembl"/>
        </authorList>
    </citation>
    <scope>IDENTIFICATION</scope>
</reference>
<dbReference type="SMART" id="SM00409">
    <property type="entry name" value="IG"/>
    <property type="match status" value="1"/>
</dbReference>
<evidence type="ECO:0000313" key="8">
    <source>
        <dbReference type="Proteomes" id="UP000694380"/>
    </source>
</evidence>
<feature type="domain" description="Ig-like" evidence="6">
    <location>
        <begin position="155"/>
        <end position="239"/>
    </location>
</feature>
<sequence>MRSAGWVPVALLSVGIVSACQSTGLAPTGDRVVGAVGCTVVFPGPEHIDTTGVVRWEYKQNENDPELTVVLYYVASPNPEILPEYKDRVVFNMSDWSLGLKMQLADQGLYRLRREEEEKSGKWIKLEVIESQEPSSGSLMVVGGRNFLTEPLSKPELFRNSSLAGSTIEMVCNVTVGRVDSYQWKKDHKPLPRSDHYQLSWNNSVLLILNAIQADSGCYSCKVTNEVSENETSLELTISDSSAVVSNGVAVITAVVILVIADGNLYSE</sequence>
<dbReference type="InterPro" id="IPR007110">
    <property type="entry name" value="Ig-like_dom"/>
</dbReference>
<evidence type="ECO:0000256" key="4">
    <source>
        <dbReference type="ARBA" id="ARBA00023180"/>
    </source>
</evidence>
<dbReference type="Proteomes" id="UP000694380">
    <property type="component" value="Unplaced"/>
</dbReference>
<accession>A0A8C3EZ13</accession>
<dbReference type="CDD" id="cd00096">
    <property type="entry name" value="Ig"/>
    <property type="match status" value="1"/>
</dbReference>
<keyword evidence="2 5" id="KW-0732">Signal</keyword>
<feature type="chain" id="PRO_5034928125" description="Ig-like domain-containing protein" evidence="5">
    <location>
        <begin position="20"/>
        <end position="268"/>
    </location>
</feature>
<keyword evidence="3" id="KW-0472">Membrane</keyword>
<dbReference type="GO" id="GO:0005911">
    <property type="term" value="C:cell-cell junction"/>
    <property type="evidence" value="ECO:0007669"/>
    <property type="project" value="TreeGrafter"/>
</dbReference>
<evidence type="ECO:0000259" key="6">
    <source>
        <dbReference type="PROSITE" id="PS50835"/>
    </source>
</evidence>
<evidence type="ECO:0000256" key="3">
    <source>
        <dbReference type="ARBA" id="ARBA00023136"/>
    </source>
</evidence>
<dbReference type="GeneTree" id="ENSGT00940000173950"/>
<proteinExistence type="predicted"/>
<dbReference type="PROSITE" id="PS50835">
    <property type="entry name" value="IG_LIKE"/>
    <property type="match status" value="1"/>
</dbReference>
<dbReference type="InterPro" id="IPR013098">
    <property type="entry name" value="Ig_I-set"/>
</dbReference>
<dbReference type="GO" id="GO:0016020">
    <property type="term" value="C:membrane"/>
    <property type="evidence" value="ECO:0007669"/>
    <property type="project" value="UniProtKB-SubCell"/>
</dbReference>
<name>A0A8C3EZ13_CHRPI</name>
<keyword evidence="4" id="KW-0325">Glycoprotein</keyword>
<dbReference type="InterPro" id="IPR003598">
    <property type="entry name" value="Ig_sub2"/>
</dbReference>
<dbReference type="OMA" id="SWEYRAG"/>
<dbReference type="InterPro" id="IPR003599">
    <property type="entry name" value="Ig_sub"/>
</dbReference>
<dbReference type="PANTHER" id="PTHR12080">
    <property type="entry name" value="SIGNALING LYMPHOCYTIC ACTIVATION MOLECULE"/>
    <property type="match status" value="1"/>
</dbReference>
<dbReference type="PROSITE" id="PS51257">
    <property type="entry name" value="PROKAR_LIPOPROTEIN"/>
    <property type="match status" value="1"/>
</dbReference>
<evidence type="ECO:0000256" key="1">
    <source>
        <dbReference type="ARBA" id="ARBA00004370"/>
    </source>
</evidence>
<dbReference type="Gene3D" id="2.60.40.10">
    <property type="entry name" value="Immunoglobulins"/>
    <property type="match status" value="2"/>
</dbReference>
<organism evidence="7 8">
    <name type="scientific">Chrysemys picta bellii</name>
    <name type="common">Western painted turtle</name>
    <name type="synonym">Emys bellii</name>
    <dbReference type="NCBI Taxonomy" id="8478"/>
    <lineage>
        <taxon>Eukaryota</taxon>
        <taxon>Metazoa</taxon>
        <taxon>Chordata</taxon>
        <taxon>Craniata</taxon>
        <taxon>Vertebrata</taxon>
        <taxon>Euteleostomi</taxon>
        <taxon>Archelosauria</taxon>
        <taxon>Testudinata</taxon>
        <taxon>Testudines</taxon>
        <taxon>Cryptodira</taxon>
        <taxon>Durocryptodira</taxon>
        <taxon>Testudinoidea</taxon>
        <taxon>Emydidae</taxon>
        <taxon>Chrysemys</taxon>
    </lineage>
</organism>
<dbReference type="Pfam" id="PF07679">
    <property type="entry name" value="I-set"/>
    <property type="match status" value="1"/>
</dbReference>
<feature type="signal peptide" evidence="5">
    <location>
        <begin position="1"/>
        <end position="19"/>
    </location>
</feature>
<dbReference type="InterPro" id="IPR036179">
    <property type="entry name" value="Ig-like_dom_sf"/>
</dbReference>
<reference evidence="7" key="1">
    <citation type="submission" date="2025-08" db="UniProtKB">
        <authorList>
            <consortium name="Ensembl"/>
        </authorList>
    </citation>
    <scope>IDENTIFICATION</scope>
</reference>
<dbReference type="InterPro" id="IPR013783">
    <property type="entry name" value="Ig-like_fold"/>
</dbReference>
<keyword evidence="8" id="KW-1185">Reference proteome</keyword>
<dbReference type="InterPro" id="IPR015631">
    <property type="entry name" value="CD2/SLAM_rcpt"/>
</dbReference>
<evidence type="ECO:0000313" key="7">
    <source>
        <dbReference type="Ensembl" id="ENSCPBP00000000177.1"/>
    </source>
</evidence>
<dbReference type="Ensembl" id="ENSCPBT00000000240.1">
    <property type="protein sequence ID" value="ENSCPBP00000000177.1"/>
    <property type="gene ID" value="ENSCPBG00000000185.1"/>
</dbReference>
<comment type="subcellular location">
    <subcellularLocation>
        <location evidence="1">Membrane</location>
    </subcellularLocation>
</comment>
<dbReference type="PANTHER" id="PTHR12080:SF59">
    <property type="entry name" value="HEPATIC AND GLIAL CELL ADHESION MOLECULE"/>
    <property type="match status" value="1"/>
</dbReference>
<gene>
    <name evidence="7" type="primary">LOC101943089</name>
</gene>
<dbReference type="SUPFAM" id="SSF48726">
    <property type="entry name" value="Immunoglobulin"/>
    <property type="match status" value="1"/>
</dbReference>
<protein>
    <recommendedName>
        <fullName evidence="6">Ig-like domain-containing protein</fullName>
    </recommendedName>
</protein>
<dbReference type="SMART" id="SM00408">
    <property type="entry name" value="IGc2"/>
    <property type="match status" value="1"/>
</dbReference>